<dbReference type="EMBL" id="AONQ01000032">
    <property type="protein sequence ID" value="EME69542.1"/>
    <property type="molecule type" value="Genomic_DNA"/>
</dbReference>
<protein>
    <recommendedName>
        <fullName evidence="1">Cytochrome c-552/4 domain-containing protein</fullName>
    </recommendedName>
</protein>
<proteinExistence type="predicted"/>
<dbReference type="AlphaFoldDB" id="M2ZQE6"/>
<dbReference type="Gene3D" id="1.10.1130.10">
    <property type="entry name" value="Flavocytochrome C3, Chain A"/>
    <property type="match status" value="1"/>
</dbReference>
<evidence type="ECO:0000313" key="2">
    <source>
        <dbReference type="EMBL" id="EME69542.1"/>
    </source>
</evidence>
<gene>
    <name evidence="2" type="ORF">H261_12849</name>
</gene>
<keyword evidence="3" id="KW-1185">Reference proteome</keyword>
<dbReference type="InterPro" id="IPR036280">
    <property type="entry name" value="Multihaem_cyt_sf"/>
</dbReference>
<evidence type="ECO:0000259" key="1">
    <source>
        <dbReference type="Pfam" id="PF13435"/>
    </source>
</evidence>
<dbReference type="SUPFAM" id="SSF48695">
    <property type="entry name" value="Multiheme cytochromes"/>
    <property type="match status" value="1"/>
</dbReference>
<name>M2ZQE6_9PROT</name>
<dbReference type="eggNOG" id="COG2010">
    <property type="taxonomic scope" value="Bacteria"/>
</dbReference>
<accession>M2ZQE6</accession>
<feature type="domain" description="Cytochrome c-552/4" evidence="1">
    <location>
        <begin position="6"/>
        <end position="64"/>
    </location>
</feature>
<dbReference type="Pfam" id="PF13435">
    <property type="entry name" value="Cytochrome_C554"/>
    <property type="match status" value="1"/>
</dbReference>
<evidence type="ECO:0000313" key="3">
    <source>
        <dbReference type="Proteomes" id="UP000011744"/>
    </source>
</evidence>
<dbReference type="STRING" id="1244869.H261_12849"/>
<reference evidence="2 3" key="1">
    <citation type="journal article" date="2014" name="Genome Announc.">
        <title>Draft Genome Sequence of Magnetospirillum sp. Strain SO-1, a Freshwater Magnetotactic Bacterium Isolated from the Ol'khovka River, Russia.</title>
        <authorList>
            <person name="Grouzdev D.S."/>
            <person name="Dziuba M.V."/>
            <person name="Sukhacheva M.S."/>
            <person name="Mardanov A.V."/>
            <person name="Beletskiy A.V."/>
            <person name="Kuznetsov B.B."/>
            <person name="Skryabin K.G."/>
        </authorList>
    </citation>
    <scope>NUCLEOTIDE SEQUENCE [LARGE SCALE GENOMIC DNA]</scope>
    <source>
        <strain evidence="2 3">SO-1</strain>
    </source>
</reference>
<comment type="caution">
    <text evidence="2">The sequence shown here is derived from an EMBL/GenBank/DDBJ whole genome shotgun (WGS) entry which is preliminary data.</text>
</comment>
<organism evidence="2 3">
    <name type="scientific">Paramagnetospirillum caucaseum</name>
    <dbReference type="NCBI Taxonomy" id="1244869"/>
    <lineage>
        <taxon>Bacteria</taxon>
        <taxon>Pseudomonadati</taxon>
        <taxon>Pseudomonadota</taxon>
        <taxon>Alphaproteobacteria</taxon>
        <taxon>Rhodospirillales</taxon>
        <taxon>Magnetospirillaceae</taxon>
        <taxon>Paramagnetospirillum</taxon>
    </lineage>
</organism>
<dbReference type="PATRIC" id="fig|1244869.3.peg.2592"/>
<dbReference type="InterPro" id="IPR023155">
    <property type="entry name" value="Cyt_c-552/4"/>
</dbReference>
<sequence length="344" mass="37063">MDPQSCGACHPDKLAEWSGSLHAKAFSPGLVGQLLTFSREDTQECLNCHAPLAEQAAAFEAARKKGKGHLPEAQGLAAAGNSCGGCHLRGHQRFGPPQRGTGAVGRIAGDLPHGGFTGSTSFQSPEFCAACHQFPADQAINGKPLENTVEEWRSSPQAAAGQTCQSCHMPDRKHLWRGIHDPATTAAGLTPRISADRDKARFAVTSTGVGHAFPTYVTPKVILHAILLDEAGKPKQGSEVTYVIQRRVEHDGADWHEISDTRLLPGQTASVEITWKDAERARVWLEVRPDEFYHAVTYAQLRRDLPQGGAAARLIAEADTRTRSTVYSLFTSEIGRPTASGDHP</sequence>
<dbReference type="Proteomes" id="UP000011744">
    <property type="component" value="Unassembled WGS sequence"/>
</dbReference>